<gene>
    <name evidence="1" type="ORF">FHS16_000697</name>
</gene>
<dbReference type="AlphaFoldDB" id="A0A7W5C3Q9"/>
<evidence type="ECO:0000313" key="1">
    <source>
        <dbReference type="EMBL" id="MBB3150663.1"/>
    </source>
</evidence>
<dbReference type="Proteomes" id="UP000518605">
    <property type="component" value="Unassembled WGS sequence"/>
</dbReference>
<keyword evidence="2" id="KW-1185">Reference proteome</keyword>
<proteinExistence type="predicted"/>
<comment type="caution">
    <text evidence="1">The sequence shown here is derived from an EMBL/GenBank/DDBJ whole genome shotgun (WGS) entry which is preliminary data.</text>
</comment>
<reference evidence="1 2" key="1">
    <citation type="submission" date="2020-08" db="EMBL/GenBank/DDBJ databases">
        <title>Genomic Encyclopedia of Type Strains, Phase III (KMG-III): the genomes of soil and plant-associated and newly described type strains.</title>
        <authorList>
            <person name="Whitman W."/>
        </authorList>
    </citation>
    <scope>NUCLEOTIDE SEQUENCE [LARGE SCALE GENOMIC DNA]</scope>
    <source>
        <strain evidence="1 2">CECT 8234</strain>
    </source>
</reference>
<dbReference type="RefSeq" id="WP_183558892.1">
    <property type="nucleotide sequence ID" value="NZ_CBCSLB010000004.1"/>
</dbReference>
<sequence length="79" mass="8649">MFCPVCNGIQSLHERCSSCDSAIVDCGRSSDLTGPYAPYGQIDVDPLRNEAAEQAARACMHMLYCPTCNQATEVSVMEW</sequence>
<name>A0A7W5C3Q9_9BACL</name>
<protein>
    <submittedName>
        <fullName evidence="1">Uncharacterized protein YbaR (Trm112 family)</fullName>
    </submittedName>
</protein>
<accession>A0A7W5C3Q9</accession>
<evidence type="ECO:0000313" key="2">
    <source>
        <dbReference type="Proteomes" id="UP000518605"/>
    </source>
</evidence>
<dbReference type="EMBL" id="JACHXW010000002">
    <property type="protein sequence ID" value="MBB3150663.1"/>
    <property type="molecule type" value="Genomic_DNA"/>
</dbReference>
<organism evidence="1 2">
    <name type="scientific">Paenibacillus endophyticus</name>
    <dbReference type="NCBI Taxonomy" id="1294268"/>
    <lineage>
        <taxon>Bacteria</taxon>
        <taxon>Bacillati</taxon>
        <taxon>Bacillota</taxon>
        <taxon>Bacilli</taxon>
        <taxon>Bacillales</taxon>
        <taxon>Paenibacillaceae</taxon>
        <taxon>Paenibacillus</taxon>
    </lineage>
</organism>